<dbReference type="PANTHER" id="PTHR24356:SF163">
    <property type="entry name" value="3-PHOSPHOINOSITIDE-DEPENDENT PROTEIN KINASE 1-RELATED"/>
    <property type="match status" value="1"/>
</dbReference>
<comment type="similarity">
    <text evidence="10">Belongs to the protein kinase superfamily.</text>
</comment>
<evidence type="ECO:0000313" key="13">
    <source>
        <dbReference type="Proteomes" id="UP000037460"/>
    </source>
</evidence>
<dbReference type="PROSITE" id="PS00107">
    <property type="entry name" value="PROTEIN_KINASE_ATP"/>
    <property type="match status" value="1"/>
</dbReference>
<evidence type="ECO:0000259" key="11">
    <source>
        <dbReference type="PROSITE" id="PS50011"/>
    </source>
</evidence>
<reference evidence="13" key="1">
    <citation type="journal article" date="2015" name="PLoS Genet.">
        <title>Genome Sequence and Transcriptome Analyses of Chrysochromulina tobin: Metabolic Tools for Enhanced Algal Fitness in the Prominent Order Prymnesiales (Haptophyceae).</title>
        <authorList>
            <person name="Hovde B.T."/>
            <person name="Deodato C.R."/>
            <person name="Hunsperger H.M."/>
            <person name="Ryken S.A."/>
            <person name="Yost W."/>
            <person name="Jha R.K."/>
            <person name="Patterson J."/>
            <person name="Monnat R.J. Jr."/>
            <person name="Barlow S.B."/>
            <person name="Starkenburg S.R."/>
            <person name="Cattolico R.A."/>
        </authorList>
    </citation>
    <scope>NUCLEOTIDE SEQUENCE</scope>
    <source>
        <strain evidence="13">CCMP291</strain>
    </source>
</reference>
<feature type="domain" description="Protein kinase" evidence="11">
    <location>
        <begin position="53"/>
        <end position="320"/>
    </location>
</feature>
<keyword evidence="2 10" id="KW-0723">Serine/threonine-protein kinase</keyword>
<dbReference type="Proteomes" id="UP000037460">
    <property type="component" value="Unassembled WGS sequence"/>
</dbReference>
<dbReference type="EC" id="2.7.11.1" evidence="1"/>
<evidence type="ECO:0000313" key="12">
    <source>
        <dbReference type="EMBL" id="KOO25790.1"/>
    </source>
</evidence>
<dbReference type="PROSITE" id="PS50011">
    <property type="entry name" value="PROTEIN_KINASE_DOM"/>
    <property type="match status" value="1"/>
</dbReference>
<dbReference type="GO" id="GO:0005524">
    <property type="term" value="F:ATP binding"/>
    <property type="evidence" value="ECO:0007669"/>
    <property type="project" value="UniProtKB-UniRule"/>
</dbReference>
<keyword evidence="3" id="KW-0808">Transferase</keyword>
<dbReference type="GO" id="GO:0004674">
    <property type="term" value="F:protein serine/threonine kinase activity"/>
    <property type="evidence" value="ECO:0007669"/>
    <property type="project" value="UniProtKB-KW"/>
</dbReference>
<dbReference type="OrthoDB" id="347657at2759"/>
<dbReference type="FunFam" id="3.30.200.20:FF:000042">
    <property type="entry name" value="Aurora kinase A"/>
    <property type="match status" value="1"/>
</dbReference>
<evidence type="ECO:0000256" key="7">
    <source>
        <dbReference type="ARBA" id="ARBA00047899"/>
    </source>
</evidence>
<evidence type="ECO:0000256" key="2">
    <source>
        <dbReference type="ARBA" id="ARBA00022527"/>
    </source>
</evidence>
<keyword evidence="4 9" id="KW-0547">Nucleotide-binding</keyword>
<comment type="catalytic activity">
    <reaction evidence="7">
        <text>L-threonyl-[protein] + ATP = O-phospho-L-threonyl-[protein] + ADP + H(+)</text>
        <dbReference type="Rhea" id="RHEA:46608"/>
        <dbReference type="Rhea" id="RHEA-COMP:11060"/>
        <dbReference type="Rhea" id="RHEA-COMP:11605"/>
        <dbReference type="ChEBI" id="CHEBI:15378"/>
        <dbReference type="ChEBI" id="CHEBI:30013"/>
        <dbReference type="ChEBI" id="CHEBI:30616"/>
        <dbReference type="ChEBI" id="CHEBI:61977"/>
        <dbReference type="ChEBI" id="CHEBI:456216"/>
        <dbReference type="EC" id="2.7.11.1"/>
    </reaction>
</comment>
<dbReference type="SMART" id="SM00220">
    <property type="entry name" value="S_TKc"/>
    <property type="match status" value="1"/>
</dbReference>
<keyword evidence="13" id="KW-1185">Reference proteome</keyword>
<feature type="binding site" evidence="9">
    <location>
        <position position="82"/>
    </location>
    <ligand>
        <name>ATP</name>
        <dbReference type="ChEBI" id="CHEBI:30616"/>
    </ligand>
</feature>
<name>A0A0M0JH42_9EUKA</name>
<evidence type="ECO:0000256" key="1">
    <source>
        <dbReference type="ARBA" id="ARBA00012513"/>
    </source>
</evidence>
<dbReference type="PANTHER" id="PTHR24356">
    <property type="entry name" value="SERINE/THREONINE-PROTEIN KINASE"/>
    <property type="match status" value="1"/>
</dbReference>
<keyword evidence="6 9" id="KW-0067">ATP-binding</keyword>
<dbReference type="GO" id="GO:0035556">
    <property type="term" value="P:intracellular signal transduction"/>
    <property type="evidence" value="ECO:0007669"/>
    <property type="project" value="TreeGrafter"/>
</dbReference>
<sequence>MEAFLLPAFTPAEPLVERACGYRQWRLLKGEVLVPGSEQMNGFQQQQVTLQNFDLEVLLGEGNYSQIFQATLRSTHKTVALKIIDKTKVKRYHKMDEVLIERWVLSRLRHPSIVELYHAFQDVGAAYLSMEAVPGGELWQCCHKTGLPMTIARNYAAEVLEVLQWLHEHDVVHRDVKPENVLISGDGHVKMIDFGTAKLLRNPIKLGLDDEDEGGKRPRRKGFKEFLGTPEYMAPETINNKFADQRADLWSFGCFVAMILVGKPPFRGGSDYLTFKRVLARKYQLPEGVPVVAADLIGKLLVLEPAKRLGGRWPAGVPPADQLGVKKKDKGGEEGSDSSVAAFRMTRTYDHEAIRAHPFFEGARARDLYKQKVPLPMLSEIAMREVMMKHLGTPSPSDL</sequence>
<evidence type="ECO:0000256" key="10">
    <source>
        <dbReference type="RuleBase" id="RU000304"/>
    </source>
</evidence>
<dbReference type="Gene3D" id="3.30.200.20">
    <property type="entry name" value="Phosphorylase Kinase, domain 1"/>
    <property type="match status" value="1"/>
</dbReference>
<dbReference type="InterPro" id="IPR000719">
    <property type="entry name" value="Prot_kinase_dom"/>
</dbReference>
<dbReference type="Pfam" id="PF00069">
    <property type="entry name" value="Pkinase"/>
    <property type="match status" value="1"/>
</dbReference>
<organism evidence="12 13">
    <name type="scientific">Chrysochromulina tobinii</name>
    <dbReference type="NCBI Taxonomy" id="1460289"/>
    <lineage>
        <taxon>Eukaryota</taxon>
        <taxon>Haptista</taxon>
        <taxon>Haptophyta</taxon>
        <taxon>Prymnesiophyceae</taxon>
        <taxon>Prymnesiales</taxon>
        <taxon>Chrysochromulinaceae</taxon>
        <taxon>Chrysochromulina</taxon>
    </lineage>
</organism>
<dbReference type="AlphaFoldDB" id="A0A0M0JH42"/>
<dbReference type="Gene3D" id="1.10.510.10">
    <property type="entry name" value="Transferase(Phosphotransferase) domain 1"/>
    <property type="match status" value="1"/>
</dbReference>
<comment type="caution">
    <text evidence="12">The sequence shown here is derived from an EMBL/GenBank/DDBJ whole genome shotgun (WGS) entry which is preliminary data.</text>
</comment>
<protein>
    <recommendedName>
        <fullName evidence="1">non-specific serine/threonine protein kinase</fullName>
        <ecNumber evidence="1">2.7.11.1</ecNumber>
    </recommendedName>
</protein>
<accession>A0A0M0JH42</accession>
<dbReference type="InterPro" id="IPR008271">
    <property type="entry name" value="Ser/Thr_kinase_AS"/>
</dbReference>
<evidence type="ECO:0000256" key="5">
    <source>
        <dbReference type="ARBA" id="ARBA00022777"/>
    </source>
</evidence>
<comment type="catalytic activity">
    <reaction evidence="8">
        <text>L-seryl-[protein] + ATP = O-phospho-L-seryl-[protein] + ADP + H(+)</text>
        <dbReference type="Rhea" id="RHEA:17989"/>
        <dbReference type="Rhea" id="RHEA-COMP:9863"/>
        <dbReference type="Rhea" id="RHEA-COMP:11604"/>
        <dbReference type="ChEBI" id="CHEBI:15378"/>
        <dbReference type="ChEBI" id="CHEBI:29999"/>
        <dbReference type="ChEBI" id="CHEBI:30616"/>
        <dbReference type="ChEBI" id="CHEBI:83421"/>
        <dbReference type="ChEBI" id="CHEBI:456216"/>
        <dbReference type="EC" id="2.7.11.1"/>
    </reaction>
</comment>
<keyword evidence="5 12" id="KW-0418">Kinase</keyword>
<dbReference type="EMBL" id="JWZX01002929">
    <property type="protein sequence ID" value="KOO25790.1"/>
    <property type="molecule type" value="Genomic_DNA"/>
</dbReference>
<evidence type="ECO:0000256" key="8">
    <source>
        <dbReference type="ARBA" id="ARBA00048679"/>
    </source>
</evidence>
<dbReference type="InterPro" id="IPR050236">
    <property type="entry name" value="Ser_Thr_kinase_AGC"/>
</dbReference>
<evidence type="ECO:0000256" key="6">
    <source>
        <dbReference type="ARBA" id="ARBA00022840"/>
    </source>
</evidence>
<dbReference type="SUPFAM" id="SSF56112">
    <property type="entry name" value="Protein kinase-like (PK-like)"/>
    <property type="match status" value="1"/>
</dbReference>
<dbReference type="InterPro" id="IPR011009">
    <property type="entry name" value="Kinase-like_dom_sf"/>
</dbReference>
<evidence type="ECO:0000256" key="4">
    <source>
        <dbReference type="ARBA" id="ARBA00022741"/>
    </source>
</evidence>
<proteinExistence type="inferred from homology"/>
<dbReference type="InterPro" id="IPR017441">
    <property type="entry name" value="Protein_kinase_ATP_BS"/>
</dbReference>
<dbReference type="PROSITE" id="PS00108">
    <property type="entry name" value="PROTEIN_KINASE_ST"/>
    <property type="match status" value="1"/>
</dbReference>
<evidence type="ECO:0000256" key="9">
    <source>
        <dbReference type="PROSITE-ProRule" id="PRU10141"/>
    </source>
</evidence>
<evidence type="ECO:0000256" key="3">
    <source>
        <dbReference type="ARBA" id="ARBA00022679"/>
    </source>
</evidence>
<gene>
    <name evidence="12" type="ORF">Ctob_007696</name>
</gene>